<dbReference type="InParanoid" id="A0A1S2ZQ61"/>
<dbReference type="Pfam" id="PF12777">
    <property type="entry name" value="MT"/>
    <property type="match status" value="1"/>
</dbReference>
<accession>A0A1S2ZQ61</accession>
<dbReference type="Gene3D" id="1.20.1270.280">
    <property type="match status" value="1"/>
</dbReference>
<dbReference type="Pfam" id="PF12780">
    <property type="entry name" value="AAA_8"/>
    <property type="match status" value="1"/>
</dbReference>
<dbReference type="InterPro" id="IPR004273">
    <property type="entry name" value="Dynein_heavy_D6_P-loop"/>
</dbReference>
<evidence type="ECO:0000256" key="3">
    <source>
        <dbReference type="ARBA" id="ARBA00022490"/>
    </source>
</evidence>
<feature type="domain" description="AAA+ ATPase" evidence="16">
    <location>
        <begin position="2467"/>
        <end position="2618"/>
    </location>
</feature>
<organism evidence="17 18">
    <name type="scientific">Erinaceus europaeus</name>
    <name type="common">Western European hedgehog</name>
    <dbReference type="NCBI Taxonomy" id="9365"/>
    <lineage>
        <taxon>Eukaryota</taxon>
        <taxon>Metazoa</taxon>
        <taxon>Chordata</taxon>
        <taxon>Craniata</taxon>
        <taxon>Vertebrata</taxon>
        <taxon>Euteleostomi</taxon>
        <taxon>Mammalia</taxon>
        <taxon>Eutheria</taxon>
        <taxon>Laurasiatheria</taxon>
        <taxon>Eulipotyphla</taxon>
        <taxon>Erinaceidae</taxon>
        <taxon>Erinaceinae</taxon>
        <taxon>Erinaceus</taxon>
    </lineage>
</organism>
<feature type="coiled-coil region" evidence="14">
    <location>
        <begin position="3286"/>
        <end position="3334"/>
    </location>
</feature>
<proteinExistence type="inferred from homology"/>
<dbReference type="Pfam" id="PF08385">
    <property type="entry name" value="DHC_N1"/>
    <property type="match status" value="1"/>
</dbReference>
<dbReference type="Pfam" id="PF08393">
    <property type="entry name" value="DHC_N2"/>
    <property type="match status" value="1"/>
</dbReference>
<dbReference type="PANTHER" id="PTHR46532:SF11">
    <property type="entry name" value="DYNEIN AXONEMAL HEAVY CHAIN 12"/>
    <property type="match status" value="1"/>
</dbReference>
<feature type="domain" description="AAA+ ATPase" evidence="16">
    <location>
        <begin position="1862"/>
        <end position="1998"/>
    </location>
</feature>
<dbReference type="InterPro" id="IPR013594">
    <property type="entry name" value="Dynein_heavy_tail"/>
</dbReference>
<dbReference type="Gene3D" id="1.10.8.710">
    <property type="match status" value="1"/>
</dbReference>
<dbReference type="Pfam" id="PF17852">
    <property type="entry name" value="Dynein_AAA_lid"/>
    <property type="match status" value="1"/>
</dbReference>
<dbReference type="SUPFAM" id="SSF52540">
    <property type="entry name" value="P-loop containing nucleoside triphosphate hydrolases"/>
    <property type="match status" value="4"/>
</dbReference>
<dbReference type="GO" id="GO:0005858">
    <property type="term" value="C:axonemal dynein complex"/>
    <property type="evidence" value="ECO:0007669"/>
    <property type="project" value="TreeGrafter"/>
</dbReference>
<dbReference type="GO" id="GO:0051959">
    <property type="term" value="F:dynein light intermediate chain binding"/>
    <property type="evidence" value="ECO:0007669"/>
    <property type="project" value="InterPro"/>
</dbReference>
<keyword evidence="13" id="KW-0966">Cell projection</keyword>
<dbReference type="Gene3D" id="3.40.50.300">
    <property type="entry name" value="P-loop containing nucleotide triphosphate hydrolases"/>
    <property type="match status" value="5"/>
</dbReference>
<dbReference type="CTD" id="1770"/>
<dbReference type="OrthoDB" id="286107at2759"/>
<evidence type="ECO:0000256" key="4">
    <source>
        <dbReference type="ARBA" id="ARBA00022701"/>
    </source>
</evidence>
<evidence type="ECO:0000256" key="10">
    <source>
        <dbReference type="ARBA" id="ARBA00023069"/>
    </source>
</evidence>
<dbReference type="GO" id="GO:0045505">
    <property type="term" value="F:dynein intermediate chain binding"/>
    <property type="evidence" value="ECO:0007669"/>
    <property type="project" value="InterPro"/>
</dbReference>
<evidence type="ECO:0000313" key="18">
    <source>
        <dbReference type="RefSeq" id="XP_007522835.2"/>
    </source>
</evidence>
<evidence type="ECO:0000256" key="8">
    <source>
        <dbReference type="ARBA" id="ARBA00023017"/>
    </source>
</evidence>
<dbReference type="Pfam" id="PF17857">
    <property type="entry name" value="AAA_lid_1"/>
    <property type="match status" value="1"/>
</dbReference>
<feature type="compositionally biased region" description="Basic and acidic residues" evidence="15">
    <location>
        <begin position="1"/>
        <end position="10"/>
    </location>
</feature>
<evidence type="ECO:0000313" key="17">
    <source>
        <dbReference type="Proteomes" id="UP001652624"/>
    </source>
</evidence>
<dbReference type="SMART" id="SM00382">
    <property type="entry name" value="AAA"/>
    <property type="match status" value="3"/>
</dbReference>
<name>A0A1S2ZQ61_ERIEU</name>
<dbReference type="InterPro" id="IPR027417">
    <property type="entry name" value="P-loop_NTPase"/>
</dbReference>
<dbReference type="InterPro" id="IPR041466">
    <property type="entry name" value="Dynein_AAA5_ext"/>
</dbReference>
<gene>
    <name evidence="18" type="primary">DNAH9</name>
</gene>
<keyword evidence="17" id="KW-1185">Reference proteome</keyword>
<keyword evidence="5" id="KW-0677">Repeat</keyword>
<dbReference type="Proteomes" id="UP001652624">
    <property type="component" value="Chromosome 12"/>
</dbReference>
<evidence type="ECO:0000256" key="2">
    <source>
        <dbReference type="ARBA" id="ARBA00008887"/>
    </source>
</evidence>
<reference evidence="18" key="1">
    <citation type="submission" date="2025-08" db="UniProtKB">
        <authorList>
            <consortium name="RefSeq"/>
        </authorList>
    </citation>
    <scope>IDENTIFICATION</scope>
</reference>
<evidence type="ECO:0000256" key="1">
    <source>
        <dbReference type="ARBA" id="ARBA00004430"/>
    </source>
</evidence>
<dbReference type="InterPro" id="IPR013602">
    <property type="entry name" value="Dynein_heavy_linker"/>
</dbReference>
<evidence type="ECO:0000256" key="14">
    <source>
        <dbReference type="SAM" id="Coils"/>
    </source>
</evidence>
<dbReference type="InterPro" id="IPR041228">
    <property type="entry name" value="Dynein_C"/>
</dbReference>
<dbReference type="GO" id="GO:0097729">
    <property type="term" value="C:9+2 motile cilium"/>
    <property type="evidence" value="ECO:0007669"/>
    <property type="project" value="UniProtKB-ARBA"/>
</dbReference>
<keyword evidence="10" id="KW-0969">Cilium</keyword>
<dbReference type="Gene3D" id="1.20.920.30">
    <property type="match status" value="1"/>
</dbReference>
<evidence type="ECO:0000256" key="15">
    <source>
        <dbReference type="SAM" id="MobiDB-lite"/>
    </source>
</evidence>
<evidence type="ECO:0000256" key="9">
    <source>
        <dbReference type="ARBA" id="ARBA00023054"/>
    </source>
</evidence>
<keyword evidence="6" id="KW-0547">Nucleotide-binding</keyword>
<dbReference type="InterPro" id="IPR042219">
    <property type="entry name" value="AAA_lid_11_sf"/>
</dbReference>
<feature type="domain" description="AAA+ ATPase" evidence="16">
    <location>
        <begin position="2140"/>
        <end position="2271"/>
    </location>
</feature>
<dbReference type="eggNOG" id="KOG3595">
    <property type="taxonomic scope" value="Eukaryota"/>
</dbReference>
<dbReference type="Gene3D" id="1.10.287.2620">
    <property type="match status" value="1"/>
</dbReference>
<keyword evidence="4" id="KW-0493">Microtubule</keyword>
<dbReference type="Gene3D" id="1.10.8.720">
    <property type="entry name" value="Region D6 of dynein motor"/>
    <property type="match status" value="1"/>
</dbReference>
<dbReference type="GO" id="GO:0007018">
    <property type="term" value="P:microtubule-based movement"/>
    <property type="evidence" value="ECO:0007669"/>
    <property type="project" value="InterPro"/>
</dbReference>
<comment type="subcellular location">
    <subcellularLocation>
        <location evidence="1">Cytoplasm</location>
        <location evidence="1">Cytoskeleton</location>
        <location evidence="1">Cilium axoneme</location>
    </subcellularLocation>
</comment>
<dbReference type="InterPro" id="IPR035706">
    <property type="entry name" value="AAA_9"/>
</dbReference>
<dbReference type="InterPro" id="IPR042222">
    <property type="entry name" value="Dynein_2_N"/>
</dbReference>
<dbReference type="Pfam" id="PF03028">
    <property type="entry name" value="Dynein_heavy"/>
    <property type="match status" value="1"/>
</dbReference>
<keyword evidence="7" id="KW-0067">ATP-binding</keyword>
<dbReference type="Gene3D" id="1.10.8.1220">
    <property type="match status" value="1"/>
</dbReference>
<dbReference type="RefSeq" id="XP_007522835.2">
    <property type="nucleotide sequence ID" value="XM_007522773.3"/>
</dbReference>
<dbReference type="Pfam" id="PF12775">
    <property type="entry name" value="AAA_7"/>
    <property type="match status" value="1"/>
</dbReference>
<dbReference type="InterPro" id="IPR043157">
    <property type="entry name" value="Dynein_AAA1S"/>
</dbReference>
<dbReference type="GO" id="GO:0008569">
    <property type="term" value="F:minus-end-directed microtubule motor activity"/>
    <property type="evidence" value="ECO:0007669"/>
    <property type="project" value="InterPro"/>
</dbReference>
<evidence type="ECO:0000256" key="11">
    <source>
        <dbReference type="ARBA" id="ARBA00023175"/>
    </source>
</evidence>
<dbReference type="InterPro" id="IPR026983">
    <property type="entry name" value="DHC"/>
</dbReference>
<dbReference type="Pfam" id="PF12774">
    <property type="entry name" value="AAA_6"/>
    <property type="match status" value="1"/>
</dbReference>
<dbReference type="Gene3D" id="3.10.490.20">
    <property type="match status" value="1"/>
</dbReference>
<dbReference type="Pfam" id="PF18199">
    <property type="entry name" value="Dynein_C"/>
    <property type="match status" value="1"/>
</dbReference>
<dbReference type="InterPro" id="IPR024317">
    <property type="entry name" value="Dynein_heavy_chain_D4_dom"/>
</dbReference>
<protein>
    <submittedName>
        <fullName evidence="18">Dynein axonemal heavy chain 9</fullName>
    </submittedName>
</protein>
<dbReference type="InterPro" id="IPR042228">
    <property type="entry name" value="Dynein_linker_3"/>
</dbReference>
<dbReference type="GeneID" id="103113246"/>
<evidence type="ECO:0000256" key="5">
    <source>
        <dbReference type="ARBA" id="ARBA00022737"/>
    </source>
</evidence>
<evidence type="ECO:0000256" key="12">
    <source>
        <dbReference type="ARBA" id="ARBA00023212"/>
    </source>
</evidence>
<dbReference type="Gene3D" id="6.10.140.1060">
    <property type="match status" value="1"/>
</dbReference>
<keyword evidence="3" id="KW-0963">Cytoplasm</keyword>
<keyword evidence="12" id="KW-0206">Cytoskeleton</keyword>
<keyword evidence="9 14" id="KW-0175">Coiled coil</keyword>
<sequence length="4483" mass="513098">MLSLEERMARAEQNAEEEPAADPRLRLLGAYVARSLRPAAGAWERCTGTAEAEHLLRDFLGRSSAEEGPRPLLLVQPGPGGLAVRAGLDAGLPRAKGLFFLRTSPEPPGPRSLRGAVLCGDLPAAPLQHLAALFAEVIIPVLTNEKNHLDWPHVLCQDIRRHVHHLQCEFLVILEQVKGKTLLPLPVGSEKMQFVDSESEAILDSTDKSVIYAIESAVIQWSHRVQVVLKRESSQPLIKGENPTPKVELEFWKSRSEDLEYIYNQLRTIKVRGMTELLDKLQSSYFPAFQAMFRDIVAALKEAQDIHTHLMPLHRHLETIEGMEFPEVKPRLRPLLHVVCLIWATCSPYRCPGRLTVLLQEICNLLILQASNYLSPEDLLRSEVEESQRKLHVVVDTLSFFKQVFQDRREKLHTYFKESHEVKNWDFQSSLVFVRLDDFLGRLHMVEDLLNTTLDFQKLEKLEFSGIRGNALSQQVQQMYDEFQEMYRVFSESSYDCLEPQSREFENDLFEFNQRVEDLDRRLGTIFIQALEDAPDLEHAFKLLDIAGNLLERPLVAVDVSDKLWILIQMFNRDLDMVRTIYSQRIQQEAELGFSTVHKNMPTVAGGLRWAQELRQRIQKPFSNFQRLTHPCMESAEGKRMIQKYEDTMSLLEIYEKRLYENWCQTVSEKSQYNLSQSLLKRDRETKQITVNFNPQLISVLKEMRYLEPRPMEHIPETAATMFSSRKFYRQLVAHLELMANWYNKVMKTLLEVEFPLVEEQLRNIDLCLKAAEEMLNWKSEGIWDYVIKTANSIHNFEQRIQKTKDNVEEIKTIMKTWVSPIFKRKDGKKECLLAMDDQHDRVEKHYSLIKESGSKIHALVQENLHLFLADPTSNSWKTYVKYIDDMLLDGFFLAIECSLKYLLENTEYKAGLTPVFEAQLNLTVPELVFCPSLESGVKGGFYDIVESLVIKIFRISSLVPRVSPWNGSPHYQADMEGTSDLTNMRNRLMERVQNMMSLCCSYRNTFNQYSYLYVEDRKEILSQFLLYGHVLTPEEIEAQAEDAIPESPPLLHQFKAQIDSYEKLYEEVSRLEPIKVFDNWMKIDVRPFKATLLNIIKRWSLMFKQHLVDYVTNSLADLDLCIRNSESGLLKKVEKGDFKGLVEIVGHLVALKDRQGSTDEMFEPLKQTIELLRNYEQELPETVFLLLEELPEKWNKLKKMAVTVRQQVAPLQANEVTLLRQRCTAFEVEQQQFLEQFHKEAPFRFDSTDPHQMLDVRHMEILEMESTMASISESASLFEVSVPDYKHLKQCRKEVCQLKELWDTIGMVTSSIRAWESTKWKDINVEAMDLECKRFTRHIRNLDKEVRTWDAFTGLESTVVNTLTSLRAVAELQNPAIRERHWRQLMQATGVSFAMDEGTTLAHLLQLQLHHFEDEVRGIVDKAVKEMGMEKTLKELQTTWAGMQFQYECHPRTRVLLLQCDDDLIEVLEDNQVQLQNLMMSKYIAFFLEEVSGWQKKLSTADAVIAIWFDVQRTWSHLESIFIGSEDIRAQLPQDSKRFEGIDIDFKELAYDAQKTPNVVEATNKSGLYEKLEDIQSRLYLCEKALAEYLDTKRLAFPRFYFLSSSDLLDILSNGTVPQQVQRHLSKLFDNMAKMQFQEDSSEKPSKTSLGMYSKEDEYVAFSEPCDCSGQVEVWLNHVLAHMKATVRHEMTEGVTAYEEKPREQWLFDYPAQVALTCTQIWWTTEVGIAFARLEEGYETAMKEYYKKQVGQLKTLITMLIGQLSKGDRQKIMTICTIDVHARDVVAKMIAQKVDNAQAFLWLSQLRHRWDDEAKHCFANICDAQFLYSYEYLGNTPRLVITPLTDRCYITLTQSLHLTMSGAPAGPAGTGKTETTKDLGRALGIMVYVFNCSEQMDYKSCGNIYKGLAQTGAWGCFDEFNRISVEVLSVVAVQVKSIQDAIRDKKQQFNFLGEEISLNPSVGIFITMNPGYAGRTELPENLKALFRPCAMVVPDFELICEIMLVAEGFIEARLLARKFITLYQLCKELLSKQDHYDWGLRAIKSVLVVAGSLKRGDPDRPEDQVLMRSLRDFNIPKIVTDDMPVFMGLIGDLFPALDVPRRRDLNFEALVRKAIVDLKLQAEDNFVLKVVQLEELLAVRHSVFVVGSAGTGKSQVLRSLHKTYQIMKLRPVWTDLNPKAVTNDELFGIINPATREWKDGLFSSIMRELTNITHDGPKWILLDGDIDPMWIESLNTVMDDNKVLTLASNERIPLNPTMRLLFEISHLRTATPATVSRAGILYINPADLGWNPPVSSWIDKREIQTERANLTILFDKYLPTCLDTLRTRFKKIIPIPEQSMVQMLCHLLECLLTKEDIPPDCPKEIYELYFVFAAIWAFGGAMVQDQLVDYRAEFSKWWLTEFKTVKFPSQGTIFDYYIDPETKKFELWSKLIPQFEFDPEMPLQACLVHTSETIRICYLMERLMERQHPVMLVGTAGTGKSVLVGSKLASLDAEEYTVKNVPFNYYTTSAMLQAVLEKPLEKKAGRNYGPAGNKKLIYFIDDMNMPEVDAFGTVQPHTIIRQYLDYGHWYDRNKLTLKEIMNVQYVSCMNPTAGSFTINPRLQRHFSVFVLPFPGADSLASIYSTILTHHLKLGNFPASLQKSIPPLINLALTFHQKIANTFLPTAIKFHYVFNLRDFANIFQGILFSSVECVKSTQDLVKLYLHESNRVYRDKMVEEKDFDLFDKIQTEVVKKNFDDIGEMVGQTGSLNMYCHFANGVGESKYMPVQSWEVLTQTLMEALDNHNEVNTVMDLVLFEDAMCHVCHISRILESPRGNALLVGVGGSGKQSLTRLAAFISSMDVFQITLRKGYQIPDFKADLASLCFKAGVKNVSTVFLMTDAQVADEKFLVLINDLLASGEIPDLYSDDEVENIISNVKNEVKNQGLVDTRENCWKFFIDRVRRQLKVALCFSPVGNKLSIRSRKFPAIVNCTAIDWFHEWPQQALESVSFRFLQSMECIEPTVRQSISKFMAFVHTSVNQTSQSYLSNEQRYNYTTPKSFLEFIRLYQNLLVRNGQELKSKMERLENGLLKLHGTSAQVDDLKTKLATQEVELKQKNEDADKLIQVVGVETDKVSREKAIADEEEQKVALIMLEVKQKQKDCEEDLAKAEPALTAAQAALNTLNKTNLTELKSFGSPPLAVSNVSAAVMVLMAPGGKVPKDRSWKAAKVTMAKVDGFLDSLIHFDKENIHENCLKAIRPYLQDPEFNPDFVATKSYAAAGLCSWVINIVRFYEVFCDVEPKRQALSKATSDLTTAQEKLEAIKTKIAHLNDNLAKLTAKFEKATADKLKCQQEAEVTSGTISLANRLVGGLTSENVRWAEAVQNLKQQESKLCGDVLLVTAFISYLGFFTKKYRQSLMDATWIPYLSQLKVPIPITPTLDPLRMLTDDADVAAWQNEGLPADRMSMENATILINCERWPLMVDPQLQGIKWIKNKYGEDLRVTQIGQKGYLQTIEHALEAGEVVLIENLEESIDPVLGPLLGREVIKKGRFIKIGDKECEYNPKFRLILHTKLASPHYQPELQAQATLINFTVTRDGLEDQLLAAVVSMERPDLERLKSDLTKQQNGFKITLKTLEDNLLSRLSSASGNFLGETALVENLEITKQTAAEIEKKVQEAKVTEVKINEAREHYRPAAARASVLYFIMNDLSKIHPMYQFSLKAFSIVFQKAVEKAIPSESLSERVTNLIDSITFSVYQYTTRGLFECDKLTYLAQLTFQILLMNQEVGAAELDFLLRSPVQTGVTSPVDFLSHQAWGGIKALSSMEEFFNLDRDIEGSAKSWKKFVESECPEKEKFPQEWKNKTALQRLCMMRAMRPDRMAYAMRDFVEEKLGSRYVLGRALDFAASFEESGPSTPMFFILSPGVDPLKDVENQGKKLGYTFNNQNFHNVSLGQGQEVVAEATLELAAQKGHWVILQNIHLVAKWLSTLEKKLEEHSNNSHPEFRVFISAEPAPSPEGHIIPQGILENSIKITNEPPMGMHANLHKALDNFTQDTLEMCSRETEFKSILFALCYFHAVVAERRKFGPQGWNRVYPFNTGDLTISVNVLYNFLEANTKVPYDDLRYLFGEIMYGGHITDDWDRRLCRTYLEEFVKPEMLEGELCLAPGFPLPGNMDYNGYHQYIDAKLPPESPYLYGLHPNAEIGFLTQTSEKLFRTVLELQPRDSHTGNGAGATREEKVKTLLEEILERVTDEFNIPELMAKVEERTPYIVVALQECERMNILTREIQRSLKELDLGLKGELTMTSDMENLQNALYLDTVPEFWARRAYPSTAGLATWFLDLLNRIKELEAWVGDFAMPSTVWLTGFFNPQSFLTAIMQSMARKNEWPLDQMALQCDVTKKNREELRSPPREGAYVHGLFIEGAGWDAQAGIITEAKLKDLTPPMPVIFIKAIPADKQDCRSVYLCPVYKTCQRGPTYVWTFNLKTKENPSKWVLAGVALLLQT</sequence>
<feature type="coiled-coil region" evidence="14">
    <location>
        <begin position="3080"/>
        <end position="3142"/>
    </location>
</feature>
<comment type="similarity">
    <text evidence="2">Belongs to the dynein heavy chain family.</text>
</comment>
<dbReference type="GO" id="GO:0005874">
    <property type="term" value="C:microtubule"/>
    <property type="evidence" value="ECO:0007669"/>
    <property type="project" value="UniProtKB-KW"/>
</dbReference>
<dbReference type="InterPro" id="IPR024743">
    <property type="entry name" value="Dynein_HC_stalk"/>
</dbReference>
<evidence type="ECO:0000259" key="16">
    <source>
        <dbReference type="SMART" id="SM00382"/>
    </source>
</evidence>
<dbReference type="Gene3D" id="1.20.58.1120">
    <property type="match status" value="1"/>
</dbReference>
<dbReference type="Pfam" id="PF18198">
    <property type="entry name" value="AAA_lid_11"/>
    <property type="match status" value="1"/>
</dbReference>
<evidence type="ECO:0000256" key="7">
    <source>
        <dbReference type="ARBA" id="ARBA00022840"/>
    </source>
</evidence>
<keyword evidence="8" id="KW-0243">Dynein</keyword>
<dbReference type="InterPro" id="IPR041658">
    <property type="entry name" value="AAA_lid_11"/>
</dbReference>
<dbReference type="GO" id="GO:0005524">
    <property type="term" value="F:ATP binding"/>
    <property type="evidence" value="ECO:0007669"/>
    <property type="project" value="UniProtKB-KW"/>
</dbReference>
<dbReference type="Gene3D" id="1.20.140.100">
    <property type="entry name" value="Dynein heavy chain, N-terminal domain 2"/>
    <property type="match status" value="1"/>
</dbReference>
<feature type="region of interest" description="Disordered" evidence="15">
    <location>
        <begin position="1"/>
        <end position="20"/>
    </location>
</feature>
<dbReference type="InterPro" id="IPR043160">
    <property type="entry name" value="Dynein_C_barrel"/>
</dbReference>
<dbReference type="Pfam" id="PF12781">
    <property type="entry name" value="AAA_9"/>
    <property type="match status" value="1"/>
</dbReference>
<dbReference type="InterPro" id="IPR041589">
    <property type="entry name" value="DNAH3_AAA_lid_1"/>
</dbReference>
<dbReference type="InterPro" id="IPR003593">
    <property type="entry name" value="AAA+_ATPase"/>
</dbReference>
<dbReference type="Gene3D" id="3.20.180.20">
    <property type="entry name" value="Dynein heavy chain, N-terminal domain 2"/>
    <property type="match status" value="1"/>
</dbReference>
<dbReference type="STRING" id="9365.ENSEEUP00000006050"/>
<dbReference type="InterPro" id="IPR035699">
    <property type="entry name" value="AAA_6"/>
</dbReference>
<evidence type="ECO:0000256" key="13">
    <source>
        <dbReference type="ARBA" id="ARBA00023273"/>
    </source>
</evidence>
<dbReference type="Gene3D" id="1.20.920.20">
    <property type="match status" value="1"/>
</dbReference>
<keyword evidence="11" id="KW-0505">Motor protein</keyword>
<dbReference type="Gene3D" id="1.10.472.130">
    <property type="match status" value="1"/>
</dbReference>
<dbReference type="PANTHER" id="PTHR46532">
    <property type="entry name" value="MALE FERTILITY FACTOR KL5"/>
    <property type="match status" value="1"/>
</dbReference>
<evidence type="ECO:0000256" key="6">
    <source>
        <dbReference type="ARBA" id="ARBA00022741"/>
    </source>
</evidence>
<dbReference type="FunCoup" id="A0A1S2ZQ61">
    <property type="interactions" value="275"/>
</dbReference>